<keyword evidence="6" id="KW-1185">Reference proteome</keyword>
<dbReference type="InterPro" id="IPR000182">
    <property type="entry name" value="GNAT_dom"/>
</dbReference>
<protein>
    <submittedName>
        <fullName evidence="5">GNAT family N-acetyltransferase</fullName>
    </submittedName>
</protein>
<evidence type="ECO:0000256" key="3">
    <source>
        <dbReference type="SAM" id="MobiDB-lite"/>
    </source>
</evidence>
<evidence type="ECO:0000259" key="4">
    <source>
        <dbReference type="PROSITE" id="PS51186"/>
    </source>
</evidence>
<comment type="caution">
    <text evidence="5">The sequence shown here is derived from an EMBL/GenBank/DDBJ whole genome shotgun (WGS) entry which is preliminary data.</text>
</comment>
<evidence type="ECO:0000256" key="2">
    <source>
        <dbReference type="ARBA" id="ARBA00023315"/>
    </source>
</evidence>
<keyword evidence="2" id="KW-0012">Acyltransferase</keyword>
<dbReference type="InterPro" id="IPR050680">
    <property type="entry name" value="YpeA/RimI_acetyltransf"/>
</dbReference>
<organism evidence="5 6">
    <name type="scientific">Actinotalea soli</name>
    <dbReference type="NCBI Taxonomy" id="2819234"/>
    <lineage>
        <taxon>Bacteria</taxon>
        <taxon>Bacillati</taxon>
        <taxon>Actinomycetota</taxon>
        <taxon>Actinomycetes</taxon>
        <taxon>Micrococcales</taxon>
        <taxon>Cellulomonadaceae</taxon>
        <taxon>Actinotalea</taxon>
    </lineage>
</organism>
<gene>
    <name evidence="5" type="ORF">J4G33_01130</name>
</gene>
<dbReference type="InterPro" id="IPR016181">
    <property type="entry name" value="Acyl_CoA_acyltransferase"/>
</dbReference>
<feature type="domain" description="N-acetyltransferase" evidence="4">
    <location>
        <begin position="17"/>
        <end position="176"/>
    </location>
</feature>
<name>A0A939RUR6_9CELL</name>
<accession>A0A939RUR6</accession>
<dbReference type="EMBL" id="JAGEMK010000001">
    <property type="protein sequence ID" value="MBO1750401.1"/>
    <property type="molecule type" value="Genomic_DNA"/>
</dbReference>
<dbReference type="Proteomes" id="UP000664209">
    <property type="component" value="Unassembled WGS sequence"/>
</dbReference>
<feature type="region of interest" description="Disordered" evidence="3">
    <location>
        <begin position="162"/>
        <end position="186"/>
    </location>
</feature>
<sequence>MRSASHARTIGQDEAVATIDELSEDDWARLAAIRLRALEQDQAAFGSSLERERGFGERHWRMRLRSSVWLVLGEPGRDVGVVCLIEEPGAPRDERHVVSLWVDPERRGRGYGHALLDAATARAAELGGVRLTLWAIDANHAATALYRRAGFVATGVTMPLPRDPRLTEHRWEKPVGSETLGAPPPP</sequence>
<proteinExistence type="predicted"/>
<feature type="compositionally biased region" description="Basic and acidic residues" evidence="3">
    <location>
        <begin position="162"/>
        <end position="175"/>
    </location>
</feature>
<dbReference type="PANTHER" id="PTHR43420">
    <property type="entry name" value="ACETYLTRANSFERASE"/>
    <property type="match status" value="1"/>
</dbReference>
<dbReference type="GO" id="GO:0016747">
    <property type="term" value="F:acyltransferase activity, transferring groups other than amino-acyl groups"/>
    <property type="evidence" value="ECO:0007669"/>
    <property type="project" value="InterPro"/>
</dbReference>
<dbReference type="PROSITE" id="PS51186">
    <property type="entry name" value="GNAT"/>
    <property type="match status" value="1"/>
</dbReference>
<dbReference type="SUPFAM" id="SSF55729">
    <property type="entry name" value="Acyl-CoA N-acyltransferases (Nat)"/>
    <property type="match status" value="1"/>
</dbReference>
<dbReference type="AlphaFoldDB" id="A0A939RUR6"/>
<dbReference type="CDD" id="cd04301">
    <property type="entry name" value="NAT_SF"/>
    <property type="match status" value="1"/>
</dbReference>
<keyword evidence="1" id="KW-0808">Transferase</keyword>
<evidence type="ECO:0000313" key="6">
    <source>
        <dbReference type="Proteomes" id="UP000664209"/>
    </source>
</evidence>
<dbReference type="Gene3D" id="3.40.630.30">
    <property type="match status" value="1"/>
</dbReference>
<dbReference type="Pfam" id="PF00583">
    <property type="entry name" value="Acetyltransf_1"/>
    <property type="match status" value="1"/>
</dbReference>
<evidence type="ECO:0000256" key="1">
    <source>
        <dbReference type="ARBA" id="ARBA00022679"/>
    </source>
</evidence>
<evidence type="ECO:0000313" key="5">
    <source>
        <dbReference type="EMBL" id="MBO1750401.1"/>
    </source>
</evidence>
<reference evidence="5" key="1">
    <citation type="submission" date="2021-03" db="EMBL/GenBank/DDBJ databases">
        <title>Actinotalea soli sp. nov., isolated from soil.</title>
        <authorList>
            <person name="Ping W."/>
            <person name="Zhang J."/>
        </authorList>
    </citation>
    <scope>NUCLEOTIDE SEQUENCE</scope>
    <source>
        <strain evidence="5">BY-33</strain>
    </source>
</reference>